<dbReference type="PROSITE" id="PS51257">
    <property type="entry name" value="PROKAR_LIPOPROTEIN"/>
    <property type="match status" value="1"/>
</dbReference>
<sequence>MFFKCSMISMKLVKTSLLIVLIWAGATACGGIKDLEFVRIADVTLGQMGFTKSTVKMNIAYYNPNGFALKMKDAAFDIFIDDAKVGHSMQDTLLYIPARDTFYFPVKIDLNMANLMKNAANILANKEVTLKAMGNCKVGKSGVFVPFPIKVESKQKFDLF</sequence>
<dbReference type="AlphaFoldDB" id="A0A291QVJ0"/>
<organism evidence="2 3">
    <name type="scientific">Chitinophaga caeni</name>
    <dbReference type="NCBI Taxonomy" id="2029983"/>
    <lineage>
        <taxon>Bacteria</taxon>
        <taxon>Pseudomonadati</taxon>
        <taxon>Bacteroidota</taxon>
        <taxon>Chitinophagia</taxon>
        <taxon>Chitinophagales</taxon>
        <taxon>Chitinophagaceae</taxon>
        <taxon>Chitinophaga</taxon>
    </lineage>
</organism>
<proteinExistence type="predicted"/>
<dbReference type="InterPro" id="IPR004864">
    <property type="entry name" value="LEA_2"/>
</dbReference>
<name>A0A291QVJ0_9BACT</name>
<dbReference type="EMBL" id="CP023777">
    <property type="protein sequence ID" value="ATL47883.1"/>
    <property type="molecule type" value="Genomic_DNA"/>
</dbReference>
<protein>
    <recommendedName>
        <fullName evidence="1">Late embryogenesis abundant protein LEA-2 subgroup domain-containing protein</fullName>
    </recommendedName>
</protein>
<dbReference type="Gene3D" id="2.60.40.1820">
    <property type="match status" value="1"/>
</dbReference>
<evidence type="ECO:0000313" key="3">
    <source>
        <dbReference type="Proteomes" id="UP000220133"/>
    </source>
</evidence>
<accession>A0A291QVJ0</accession>
<evidence type="ECO:0000259" key="1">
    <source>
        <dbReference type="Pfam" id="PF03168"/>
    </source>
</evidence>
<dbReference type="Proteomes" id="UP000220133">
    <property type="component" value="Chromosome"/>
</dbReference>
<feature type="domain" description="Late embryogenesis abundant protein LEA-2 subgroup" evidence="1">
    <location>
        <begin position="59"/>
        <end position="152"/>
    </location>
</feature>
<dbReference type="Pfam" id="PF03168">
    <property type="entry name" value="LEA_2"/>
    <property type="match status" value="1"/>
</dbReference>
<evidence type="ECO:0000313" key="2">
    <source>
        <dbReference type="EMBL" id="ATL47883.1"/>
    </source>
</evidence>
<gene>
    <name evidence="2" type="ORF">COR50_12305</name>
</gene>
<dbReference type="KEGG" id="cbae:COR50_12305"/>
<keyword evidence="3" id="KW-1185">Reference proteome</keyword>
<dbReference type="SUPFAM" id="SSF117070">
    <property type="entry name" value="LEA14-like"/>
    <property type="match status" value="1"/>
</dbReference>
<reference evidence="2 3" key="1">
    <citation type="submission" date="2017-10" db="EMBL/GenBank/DDBJ databases">
        <title>Paenichitinophaga pekingensis gen. nov., sp. nov., isolated from activated sludge.</title>
        <authorList>
            <person name="Jin D."/>
            <person name="Kong X."/>
            <person name="Deng Y."/>
            <person name="Bai Z."/>
        </authorList>
    </citation>
    <scope>NUCLEOTIDE SEQUENCE [LARGE SCALE GENOMIC DNA]</scope>
    <source>
        <strain evidence="2 3">13</strain>
    </source>
</reference>